<dbReference type="InterPro" id="IPR013320">
    <property type="entry name" value="ConA-like_dom_sf"/>
</dbReference>
<feature type="compositionally biased region" description="Pro residues" evidence="4">
    <location>
        <begin position="128"/>
        <end position="152"/>
    </location>
</feature>
<dbReference type="SUPFAM" id="SSF49899">
    <property type="entry name" value="Concanavalin A-like lectins/glucanases"/>
    <property type="match status" value="1"/>
</dbReference>
<evidence type="ECO:0000256" key="4">
    <source>
        <dbReference type="SAM" id="MobiDB-lite"/>
    </source>
</evidence>
<dbReference type="Gene3D" id="2.60.120.920">
    <property type="match status" value="1"/>
</dbReference>
<gene>
    <name evidence="6" type="ORF">NHX12_029577</name>
</gene>
<name>A0A9Q0IL20_9TELE</name>
<feature type="compositionally biased region" description="Basic and acidic residues" evidence="4">
    <location>
        <begin position="155"/>
        <end position="164"/>
    </location>
</feature>
<evidence type="ECO:0000256" key="2">
    <source>
        <dbReference type="ARBA" id="ARBA00022771"/>
    </source>
</evidence>
<dbReference type="Proteomes" id="UP001148018">
    <property type="component" value="Unassembled WGS sequence"/>
</dbReference>
<comment type="caution">
    <text evidence="6">The sequence shown here is derived from an EMBL/GenBank/DDBJ whole genome shotgun (WGS) entry which is preliminary data.</text>
</comment>
<dbReference type="GO" id="GO:0005737">
    <property type="term" value="C:cytoplasm"/>
    <property type="evidence" value="ECO:0007669"/>
    <property type="project" value="UniProtKB-ARBA"/>
</dbReference>
<dbReference type="PROSITE" id="PS50188">
    <property type="entry name" value="B302_SPRY"/>
    <property type="match status" value="1"/>
</dbReference>
<dbReference type="InterPro" id="IPR003879">
    <property type="entry name" value="Butyrophylin_SPRY"/>
</dbReference>
<keyword evidence="7" id="KW-1185">Reference proteome</keyword>
<accession>A0A9Q0IL20</accession>
<keyword evidence="1" id="KW-0479">Metal-binding</keyword>
<dbReference type="PANTHER" id="PTHR25465">
    <property type="entry name" value="B-BOX DOMAIN CONTAINING"/>
    <property type="match status" value="1"/>
</dbReference>
<proteinExistence type="predicted"/>
<keyword evidence="3" id="KW-0862">Zinc</keyword>
<evidence type="ECO:0000313" key="6">
    <source>
        <dbReference type="EMBL" id="KAJ3601813.1"/>
    </source>
</evidence>
<dbReference type="Pfam" id="PF13765">
    <property type="entry name" value="PRY"/>
    <property type="match status" value="1"/>
</dbReference>
<dbReference type="InterPro" id="IPR051051">
    <property type="entry name" value="E3_ubiq-ligase_TRIM/RNF"/>
</dbReference>
<dbReference type="SMART" id="SM00589">
    <property type="entry name" value="PRY"/>
    <property type="match status" value="1"/>
</dbReference>
<evidence type="ECO:0000256" key="1">
    <source>
        <dbReference type="ARBA" id="ARBA00022723"/>
    </source>
</evidence>
<evidence type="ECO:0000256" key="3">
    <source>
        <dbReference type="ARBA" id="ARBA00022833"/>
    </source>
</evidence>
<evidence type="ECO:0000259" key="5">
    <source>
        <dbReference type="PROSITE" id="PS50188"/>
    </source>
</evidence>
<dbReference type="PRINTS" id="PR01407">
    <property type="entry name" value="BUTYPHLNCDUF"/>
</dbReference>
<keyword evidence="2" id="KW-0863">Zinc-finger</keyword>
<dbReference type="PANTHER" id="PTHR25465:SF31">
    <property type="entry name" value="RING-TYPE DOMAIN-CONTAINING PROTEIN"/>
    <property type="match status" value="1"/>
</dbReference>
<dbReference type="InterPro" id="IPR043136">
    <property type="entry name" value="B30.2/SPRY_sf"/>
</dbReference>
<sequence length="515" mass="56441">MSLTGETGPTTPENNGGDTTCLVCGHPSCPASPQTLAPGLDQRNNCPGCQQAYDWLVKKVRMCSVVVEAHEAAVTSDDVNANNRSYLDLAKDTTQTEYTEESECPSKAPQKKNLLEGQVGPQEESDSPGPPPALPPTQHPPTPPPTLHPPTPSSDRTEMDEPKSRLASQVREFRVRLDVSEGVLRREKEREEEARATNRELRAAVAELLDGVSALSRRYGEAATRLIEGELGPGEAALSSRVGLASRRAERLRDAVLSGEALLTEEDATSFTEDLDRLRPSLTQLMSQEKEEEVEKEGGTESKLNVSLACSKLEEMNAEFKSAAAEIHRALRNVLNPSEVTFDPDTAHPNLVLSDDMKTATYSPARRPGPASPRGFTSFMQVLSSQSFTAGEHCWRAELEGAPWAVGVCYGERLARAGLPSALESSPTAWCLMWFENRLRAFERGHGVPLKLTSLSRTLELRLSFGTQQLSFYDVGHAGGMTHVYTFHAHLTEPVHLAYRMMSAHPKARVTIYQQ</sequence>
<feature type="domain" description="B30.2/SPRY" evidence="5">
    <location>
        <begin position="320"/>
        <end position="515"/>
    </location>
</feature>
<organism evidence="6 7">
    <name type="scientific">Muraenolepis orangiensis</name>
    <name type="common">Patagonian moray cod</name>
    <dbReference type="NCBI Taxonomy" id="630683"/>
    <lineage>
        <taxon>Eukaryota</taxon>
        <taxon>Metazoa</taxon>
        <taxon>Chordata</taxon>
        <taxon>Craniata</taxon>
        <taxon>Vertebrata</taxon>
        <taxon>Euteleostomi</taxon>
        <taxon>Actinopterygii</taxon>
        <taxon>Neopterygii</taxon>
        <taxon>Teleostei</taxon>
        <taxon>Neoteleostei</taxon>
        <taxon>Acanthomorphata</taxon>
        <taxon>Zeiogadaria</taxon>
        <taxon>Gadariae</taxon>
        <taxon>Gadiformes</taxon>
        <taxon>Muraenolepidoidei</taxon>
        <taxon>Muraenolepididae</taxon>
        <taxon>Muraenolepis</taxon>
    </lineage>
</organism>
<dbReference type="InterPro" id="IPR006574">
    <property type="entry name" value="PRY"/>
</dbReference>
<dbReference type="OrthoDB" id="426657at2759"/>
<evidence type="ECO:0000313" key="7">
    <source>
        <dbReference type="Proteomes" id="UP001148018"/>
    </source>
</evidence>
<dbReference type="InterPro" id="IPR001870">
    <property type="entry name" value="B30.2/SPRY"/>
</dbReference>
<dbReference type="AlphaFoldDB" id="A0A9Q0IL20"/>
<feature type="region of interest" description="Disordered" evidence="4">
    <location>
        <begin position="117"/>
        <end position="169"/>
    </location>
</feature>
<protein>
    <recommendedName>
        <fullName evidence="5">B30.2/SPRY domain-containing protein</fullName>
    </recommendedName>
</protein>
<dbReference type="GO" id="GO:0008270">
    <property type="term" value="F:zinc ion binding"/>
    <property type="evidence" value="ECO:0007669"/>
    <property type="project" value="UniProtKB-KW"/>
</dbReference>
<dbReference type="EMBL" id="JANIIK010000046">
    <property type="protein sequence ID" value="KAJ3601813.1"/>
    <property type="molecule type" value="Genomic_DNA"/>
</dbReference>
<reference evidence="6" key="1">
    <citation type="submission" date="2022-07" db="EMBL/GenBank/DDBJ databases">
        <title>Chromosome-level genome of Muraenolepis orangiensis.</title>
        <authorList>
            <person name="Kim J."/>
        </authorList>
    </citation>
    <scope>NUCLEOTIDE SEQUENCE</scope>
    <source>
        <strain evidence="6">KU_S4_2022</strain>
        <tissue evidence="6">Muscle</tissue>
    </source>
</reference>